<feature type="domain" description="UvrD-like helicase C-terminal" evidence="3">
    <location>
        <begin position="568"/>
        <end position="616"/>
    </location>
</feature>
<organism evidence="5 6">
    <name type="scientific">Modestobacter italicus (strain DSM 44449 / CECT 9708 / BC 501)</name>
    <dbReference type="NCBI Taxonomy" id="2732864"/>
    <lineage>
        <taxon>Bacteria</taxon>
        <taxon>Bacillati</taxon>
        <taxon>Actinomycetota</taxon>
        <taxon>Actinomycetes</taxon>
        <taxon>Geodermatophilales</taxon>
        <taxon>Geodermatophilaceae</taxon>
        <taxon>Modestobacter</taxon>
    </lineage>
</organism>
<dbReference type="GO" id="GO:0005524">
    <property type="term" value="F:ATP binding"/>
    <property type="evidence" value="ECO:0007669"/>
    <property type="project" value="UniProtKB-KW"/>
</dbReference>
<dbReference type="PANTHER" id="PTHR43788:SF6">
    <property type="entry name" value="DNA HELICASE B"/>
    <property type="match status" value="1"/>
</dbReference>
<keyword evidence="1" id="KW-0547">Nucleotide-binding</keyword>
<evidence type="ECO:0000259" key="4">
    <source>
        <dbReference type="Pfam" id="PF14490"/>
    </source>
</evidence>
<dbReference type="SUPFAM" id="SSF52540">
    <property type="entry name" value="P-loop containing nucleoside triphosphate hydrolases"/>
    <property type="match status" value="1"/>
</dbReference>
<dbReference type="CDD" id="cd17933">
    <property type="entry name" value="DEXSc_RecD-like"/>
    <property type="match status" value="1"/>
</dbReference>
<dbReference type="InterPro" id="IPR027417">
    <property type="entry name" value="P-loop_NTPase"/>
</dbReference>
<dbReference type="Pfam" id="PF14490">
    <property type="entry name" value="HHH_RecD2"/>
    <property type="match status" value="1"/>
</dbReference>
<dbReference type="eggNOG" id="COG0507">
    <property type="taxonomic scope" value="Bacteria"/>
</dbReference>
<evidence type="ECO:0000259" key="3">
    <source>
        <dbReference type="Pfam" id="PF13538"/>
    </source>
</evidence>
<dbReference type="InterPro" id="IPR050534">
    <property type="entry name" value="Coronavir_polyprotein_1ab"/>
</dbReference>
<dbReference type="InterPro" id="IPR027785">
    <property type="entry name" value="UvrD-like_helicase_C"/>
</dbReference>
<dbReference type="OMA" id="QGSEWPG"/>
<dbReference type="CDD" id="cd18809">
    <property type="entry name" value="SF1_C_RecD"/>
    <property type="match status" value="1"/>
</dbReference>
<dbReference type="GO" id="GO:0009338">
    <property type="term" value="C:exodeoxyribonuclease V complex"/>
    <property type="evidence" value="ECO:0007669"/>
    <property type="project" value="TreeGrafter"/>
</dbReference>
<sequence>MTSPTPDLVFAAFCTAGLWPGLGKRTAADLPAAGITTADDVSADRLQKLPRVGRQRAERLFSSFLAAQPTYEVVELLVAAGLNARLAANSADALGPDAARRLRDDPWALLGLTGVTLADADRLAVNVLPGADRQDTRRGRAVVGLTLRTATRDGHTVLPADLVVAALRAEQIEDPEAAIVAAVEGGDVLEHEPPFVEPDEDDPDAEFPEPDPALRMLSLARYGMAEEAVAENVHRLVATSGRLADPASVRSVAKGLDPAQQAAVAGVLGAGVSLLTGGPGTGKSRTVASLVQLLQAKGTEVALAAPTGRAAKRLEELTDHPAVTVHRLLGAQGTTGGFSRNEEWPLDADVVVVDEASMLDVELTAALLEACKDGTHLLLVGDPAQLPSIGPGHVLGDLIDSGAVPVTELTMLHRQAAGGAIARLATGVRGGELVQVESPDREVVIVPATGSAEAAKRVVQLVTDSIPRALGIDPATVQVVTPVHRGPAGTIELNKALKEKLNPGTGTVFGFDVGDRVVATANHLDIEPIGFANGEVGVVTGTGEGSLSIDFSSGPVTVTGSALSDLRHGWAITVHRAQGSEWPGVVVVLPPEAGGMLSRPLVYTALTRAQKHLSIVHASGAALARAVREVDVRPRRTRLSGLLAELAD</sequence>
<dbReference type="PATRIC" id="fig|477641.3.peg.2438"/>
<name>I4EX96_MODI5</name>
<dbReference type="KEGG" id="mmar:MODMU_2580"/>
<dbReference type="Proteomes" id="UP000006461">
    <property type="component" value="Chromosome"/>
</dbReference>
<keyword evidence="2" id="KW-0067">ATP-binding</keyword>
<dbReference type="Gene3D" id="3.40.50.300">
    <property type="entry name" value="P-loop containing nucleotide triphosphate hydrolases"/>
    <property type="match status" value="2"/>
</dbReference>
<dbReference type="GO" id="GO:0017116">
    <property type="term" value="F:single-stranded DNA helicase activity"/>
    <property type="evidence" value="ECO:0007669"/>
    <property type="project" value="TreeGrafter"/>
</dbReference>
<dbReference type="EMBL" id="FO203431">
    <property type="protein sequence ID" value="CCH88009.1"/>
    <property type="molecule type" value="Genomic_DNA"/>
</dbReference>
<gene>
    <name evidence="5" type="ordered locus">MODMU_2580</name>
</gene>
<evidence type="ECO:0000313" key="5">
    <source>
        <dbReference type="EMBL" id="CCH88009.1"/>
    </source>
</evidence>
<dbReference type="GO" id="GO:0006310">
    <property type="term" value="P:DNA recombination"/>
    <property type="evidence" value="ECO:0007669"/>
    <property type="project" value="TreeGrafter"/>
</dbReference>
<dbReference type="STRING" id="477641.MODMU_2580"/>
<evidence type="ECO:0000256" key="1">
    <source>
        <dbReference type="ARBA" id="ARBA00022741"/>
    </source>
</evidence>
<dbReference type="InterPro" id="IPR029493">
    <property type="entry name" value="RecD2-like_HHH"/>
</dbReference>
<feature type="domain" description="ATP-dependent RecD2 DNA helicase-like helix-hairpin-helix" evidence="4">
    <location>
        <begin position="69"/>
        <end position="157"/>
    </location>
</feature>
<dbReference type="HOGENOM" id="CLU_007524_2_1_11"/>
<proteinExistence type="predicted"/>
<dbReference type="Pfam" id="PF13245">
    <property type="entry name" value="AAA_19"/>
    <property type="match status" value="1"/>
</dbReference>
<evidence type="ECO:0000313" key="6">
    <source>
        <dbReference type="Proteomes" id="UP000006461"/>
    </source>
</evidence>
<dbReference type="OrthoDB" id="9763659at2"/>
<dbReference type="PANTHER" id="PTHR43788">
    <property type="entry name" value="DNA2/NAM7 HELICASE FAMILY MEMBER"/>
    <property type="match status" value="1"/>
</dbReference>
<accession>I4EX96</accession>
<dbReference type="Pfam" id="PF13538">
    <property type="entry name" value="UvrD_C_2"/>
    <property type="match status" value="1"/>
</dbReference>
<keyword evidence="6" id="KW-1185">Reference proteome</keyword>
<evidence type="ECO:0000256" key="2">
    <source>
        <dbReference type="ARBA" id="ARBA00022840"/>
    </source>
</evidence>
<protein>
    <submittedName>
        <fullName evidence="5">ATP-dependent exoDNAse (Exonuclease V), alpha subunit/helicase superfamily I member</fullName>
    </submittedName>
</protein>
<reference evidence="5 6" key="1">
    <citation type="journal article" date="2012" name="J. Bacteriol.">
        <title>Genome Sequence of Radiation-Resistant Modestobacter marinus Strain BC501, a Representative Actinobacterium That Thrives on Calcareous Stone Surfaces.</title>
        <authorList>
            <person name="Normand P."/>
            <person name="Gury J."/>
            <person name="Pujic P."/>
            <person name="Chouaia B."/>
            <person name="Crotti E."/>
            <person name="Brusetti L."/>
            <person name="Daffonchio D."/>
            <person name="Vacherie B."/>
            <person name="Barbe V."/>
            <person name="Medigue C."/>
            <person name="Calteau A."/>
            <person name="Ghodhbane-Gtari F."/>
            <person name="Essoussi I."/>
            <person name="Nouioui I."/>
            <person name="Abbassi-Ghozzi I."/>
            <person name="Gtari M."/>
        </authorList>
    </citation>
    <scope>NUCLEOTIDE SEQUENCE [LARGE SCALE GENOMIC DNA]</scope>
    <source>
        <strain evidence="6">BC 501</strain>
    </source>
</reference>
<dbReference type="Gene3D" id="2.30.30.940">
    <property type="match status" value="1"/>
</dbReference>
<dbReference type="AlphaFoldDB" id="I4EX96"/>